<dbReference type="EMBL" id="JAAMPC010000015">
    <property type="protein sequence ID" value="KAG2255249.1"/>
    <property type="molecule type" value="Genomic_DNA"/>
</dbReference>
<evidence type="ECO:0000313" key="3">
    <source>
        <dbReference type="Proteomes" id="UP000886595"/>
    </source>
</evidence>
<proteinExistence type="predicted"/>
<reference evidence="2 3" key="1">
    <citation type="submission" date="2020-02" db="EMBL/GenBank/DDBJ databases">
        <authorList>
            <person name="Ma Q."/>
            <person name="Huang Y."/>
            <person name="Song X."/>
            <person name="Pei D."/>
        </authorList>
    </citation>
    <scope>NUCLEOTIDE SEQUENCE [LARGE SCALE GENOMIC DNA]</scope>
    <source>
        <strain evidence="2">Sxm20200214</strain>
        <tissue evidence="2">Leaf</tissue>
    </source>
</reference>
<dbReference type="AlphaFoldDB" id="A0A8X7PTB2"/>
<evidence type="ECO:0000313" key="2">
    <source>
        <dbReference type="EMBL" id="KAG2255249.1"/>
    </source>
</evidence>
<accession>A0A8X7PTB2</accession>
<feature type="compositionally biased region" description="Basic and acidic residues" evidence="1">
    <location>
        <begin position="1"/>
        <end position="17"/>
    </location>
</feature>
<protein>
    <submittedName>
        <fullName evidence="2">Uncharacterized protein</fullName>
    </submittedName>
</protein>
<dbReference type="Proteomes" id="UP000886595">
    <property type="component" value="Unassembled WGS sequence"/>
</dbReference>
<name>A0A8X7PTB2_BRACI</name>
<keyword evidence="3" id="KW-1185">Reference proteome</keyword>
<sequence>MNPSPRKDLTRGGEGKRRSGGSQEDGAAKVLLEAAEEGNRGRFQGGFRSPTTAPAKEMVFRKSSM</sequence>
<feature type="region of interest" description="Disordered" evidence="1">
    <location>
        <begin position="1"/>
        <end position="65"/>
    </location>
</feature>
<organism evidence="2 3">
    <name type="scientific">Brassica carinata</name>
    <name type="common">Ethiopian mustard</name>
    <name type="synonym">Abyssinian cabbage</name>
    <dbReference type="NCBI Taxonomy" id="52824"/>
    <lineage>
        <taxon>Eukaryota</taxon>
        <taxon>Viridiplantae</taxon>
        <taxon>Streptophyta</taxon>
        <taxon>Embryophyta</taxon>
        <taxon>Tracheophyta</taxon>
        <taxon>Spermatophyta</taxon>
        <taxon>Magnoliopsida</taxon>
        <taxon>eudicotyledons</taxon>
        <taxon>Gunneridae</taxon>
        <taxon>Pentapetalae</taxon>
        <taxon>rosids</taxon>
        <taxon>malvids</taxon>
        <taxon>Brassicales</taxon>
        <taxon>Brassicaceae</taxon>
        <taxon>Brassiceae</taxon>
        <taxon>Brassica</taxon>
    </lineage>
</organism>
<comment type="caution">
    <text evidence="2">The sequence shown here is derived from an EMBL/GenBank/DDBJ whole genome shotgun (WGS) entry which is preliminary data.</text>
</comment>
<evidence type="ECO:0000256" key="1">
    <source>
        <dbReference type="SAM" id="MobiDB-lite"/>
    </source>
</evidence>
<gene>
    <name evidence="2" type="ORF">Bca52824_074543</name>
</gene>